<evidence type="ECO:0000313" key="2">
    <source>
        <dbReference type="EMBL" id="SHG38279.1"/>
    </source>
</evidence>
<reference evidence="2 3" key="1">
    <citation type="submission" date="2016-11" db="EMBL/GenBank/DDBJ databases">
        <authorList>
            <person name="Jaros S."/>
            <person name="Januszkiewicz K."/>
            <person name="Wedrychowicz H."/>
        </authorList>
    </citation>
    <scope>NUCLEOTIDE SEQUENCE [LARGE SCALE GENOMIC DNA]</scope>
    <source>
        <strain evidence="2 3">DSM 6792</strain>
    </source>
</reference>
<dbReference type="GeneID" id="31767831"/>
<dbReference type="GO" id="GO:0016740">
    <property type="term" value="F:transferase activity"/>
    <property type="evidence" value="ECO:0007669"/>
    <property type="project" value="UniProtKB-KW"/>
</dbReference>
<dbReference type="EMBL" id="FQWH01000002">
    <property type="protein sequence ID" value="SHG38279.1"/>
    <property type="molecule type" value="Genomic_DNA"/>
</dbReference>
<dbReference type="InterPro" id="IPR036568">
    <property type="entry name" value="GGCT-like_sf"/>
</dbReference>
<dbReference type="InterPro" id="IPR013024">
    <property type="entry name" value="GGCT-like"/>
</dbReference>
<evidence type="ECO:0000313" key="3">
    <source>
        <dbReference type="Proteomes" id="UP000184112"/>
    </source>
</evidence>
<dbReference type="InterPro" id="IPR009288">
    <property type="entry name" value="AIG2-like_dom"/>
</dbReference>
<protein>
    <submittedName>
        <fullName evidence="2">Uncharacterized conserved protein YtfP, gamma-glutamylcyclotransferase (GGCT)/AIG2-like family</fullName>
    </submittedName>
</protein>
<gene>
    <name evidence="2" type="ORF">SAMN05444388_102471</name>
</gene>
<dbReference type="CDD" id="cd06661">
    <property type="entry name" value="GGCT_like"/>
    <property type="match status" value="1"/>
</dbReference>
<accession>A0A1M6WXV4</accession>
<proteinExistence type="predicted"/>
<evidence type="ECO:0000259" key="1">
    <source>
        <dbReference type="Pfam" id="PF06094"/>
    </source>
</evidence>
<feature type="domain" description="Gamma-glutamylcyclotransferase AIG2-like" evidence="1">
    <location>
        <begin position="4"/>
        <end position="103"/>
    </location>
</feature>
<organism evidence="2 3">
    <name type="scientific">Flavobacterium johnsoniae</name>
    <name type="common">Cytophaga johnsonae</name>
    <dbReference type="NCBI Taxonomy" id="986"/>
    <lineage>
        <taxon>Bacteria</taxon>
        <taxon>Pseudomonadati</taxon>
        <taxon>Bacteroidota</taxon>
        <taxon>Flavobacteriia</taxon>
        <taxon>Flavobacteriales</taxon>
        <taxon>Flavobacteriaceae</taxon>
        <taxon>Flavobacterium</taxon>
    </lineage>
</organism>
<dbReference type="Proteomes" id="UP000184112">
    <property type="component" value="Unassembled WGS sequence"/>
</dbReference>
<dbReference type="SUPFAM" id="SSF110857">
    <property type="entry name" value="Gamma-glutamyl cyclotransferase-like"/>
    <property type="match status" value="1"/>
</dbReference>
<name>A0A1M6WXV4_FLAJO</name>
<dbReference type="AlphaFoldDB" id="A0A1M6WXV4"/>
<sequence length="106" mass="12195">MELLFSYGTLRSKQIQMQIFNKVLSGTPDQILGFKLKSLQIEEEFGMADYVVAVPSENLEDIIHGVVFEVSSQEMLKVDQFESNSYKRVQVKLKSGRIAWVYTENK</sequence>
<keyword evidence="2" id="KW-0808">Transferase</keyword>
<dbReference type="Gene3D" id="3.10.490.10">
    <property type="entry name" value="Gamma-glutamyl cyclotransferase-like"/>
    <property type="match status" value="1"/>
</dbReference>
<dbReference type="OMA" id="YEVADYK"/>
<dbReference type="Pfam" id="PF06094">
    <property type="entry name" value="GGACT"/>
    <property type="match status" value="1"/>
</dbReference>
<dbReference type="RefSeq" id="WP_012026862.1">
    <property type="nucleotide sequence ID" value="NZ_CP031763.1"/>
</dbReference>